<reference evidence="3" key="1">
    <citation type="submission" date="2019-09" db="EMBL/GenBank/DDBJ databases">
        <title>Draft genome sequence assemblies of isolates from the urinary tract.</title>
        <authorList>
            <person name="Mores C.R."/>
            <person name="Putonti C."/>
            <person name="Wolfe A.J."/>
        </authorList>
    </citation>
    <scope>NUCLEOTIDE SEQUENCE [LARGE SCALE GENOMIC DNA]</scope>
    <source>
        <strain evidence="3">UMB8614</strain>
    </source>
</reference>
<dbReference type="PANTHER" id="PTHR35601">
    <property type="entry name" value="TOXIN RELE"/>
    <property type="match status" value="1"/>
</dbReference>
<dbReference type="AlphaFoldDB" id="A0A5N1BRS4"/>
<name>A0A5N1BRS4_9LACT</name>
<dbReference type="Proteomes" id="UP000326476">
    <property type="component" value="Unassembled WGS sequence"/>
</dbReference>
<sequence>MLIVSLDYKIFFRNSAKRELNKLKDKRLIKLISQEIYQVIAKDPHCGDRKKGGLKDIYTRPIYYQKAQYRIAYTIHEDIVTVEIIQVGSRENFYKELTRKIP</sequence>
<gene>
    <name evidence="2" type="ORF">F6I34_01165</name>
</gene>
<dbReference type="Gene3D" id="3.30.2310.20">
    <property type="entry name" value="RelE-like"/>
    <property type="match status" value="1"/>
</dbReference>
<dbReference type="PANTHER" id="PTHR35601:SF1">
    <property type="entry name" value="TOXIN RELE"/>
    <property type="match status" value="1"/>
</dbReference>
<protein>
    <submittedName>
        <fullName evidence="2">Type II toxin-antitoxin system RelE/ParE family toxin</fullName>
    </submittedName>
</protein>
<accession>A0A5N1BRS4</accession>
<keyword evidence="3" id="KW-1185">Reference proteome</keyword>
<dbReference type="InterPro" id="IPR035093">
    <property type="entry name" value="RelE/ParE_toxin_dom_sf"/>
</dbReference>
<comment type="similarity">
    <text evidence="1">Belongs to the RelE toxin family.</text>
</comment>
<evidence type="ECO:0000313" key="2">
    <source>
        <dbReference type="EMBL" id="KAA9242805.1"/>
    </source>
</evidence>
<evidence type="ECO:0000256" key="1">
    <source>
        <dbReference type="ARBA" id="ARBA00006226"/>
    </source>
</evidence>
<dbReference type="InterPro" id="IPR031552">
    <property type="entry name" value="ParE-like_toxin"/>
</dbReference>
<dbReference type="SUPFAM" id="SSF143011">
    <property type="entry name" value="RelE-like"/>
    <property type="match status" value="1"/>
</dbReference>
<evidence type="ECO:0000313" key="3">
    <source>
        <dbReference type="Proteomes" id="UP000326476"/>
    </source>
</evidence>
<organism evidence="2 3">
    <name type="scientific">Aerococcus tenax</name>
    <dbReference type="NCBI Taxonomy" id="3078812"/>
    <lineage>
        <taxon>Bacteria</taxon>
        <taxon>Bacillati</taxon>
        <taxon>Bacillota</taxon>
        <taxon>Bacilli</taxon>
        <taxon>Lactobacillales</taxon>
        <taxon>Aerococcaceae</taxon>
        <taxon>Aerococcus</taxon>
    </lineage>
</organism>
<proteinExistence type="inferred from homology"/>
<dbReference type="Pfam" id="PF15781">
    <property type="entry name" value="ParE-like_toxin"/>
    <property type="match status" value="1"/>
</dbReference>
<dbReference type="EMBL" id="VYVN01000001">
    <property type="protein sequence ID" value="KAA9242805.1"/>
    <property type="molecule type" value="Genomic_DNA"/>
</dbReference>
<comment type="caution">
    <text evidence="2">The sequence shown here is derived from an EMBL/GenBank/DDBJ whole genome shotgun (WGS) entry which is preliminary data.</text>
</comment>